<dbReference type="OrthoDB" id="8925at2759"/>
<dbReference type="AlphaFoldDB" id="R7QB75"/>
<dbReference type="KEGG" id="ccp:CHC_T00003323001"/>
<dbReference type="Gramene" id="CDF34993">
    <property type="protein sequence ID" value="CDF34993"/>
    <property type="gene ID" value="CHC_T00003323001"/>
</dbReference>
<dbReference type="Proteomes" id="UP000012073">
    <property type="component" value="Unassembled WGS sequence"/>
</dbReference>
<accession>R7QB75</accession>
<dbReference type="RefSeq" id="XP_005714812.1">
    <property type="nucleotide sequence ID" value="XM_005714755.1"/>
</dbReference>
<dbReference type="GeneID" id="17322527"/>
<keyword evidence="2" id="KW-1185">Reference proteome</keyword>
<organism evidence="1 2">
    <name type="scientific">Chondrus crispus</name>
    <name type="common">Carrageen Irish moss</name>
    <name type="synonym">Polymorpha crispa</name>
    <dbReference type="NCBI Taxonomy" id="2769"/>
    <lineage>
        <taxon>Eukaryota</taxon>
        <taxon>Rhodophyta</taxon>
        <taxon>Florideophyceae</taxon>
        <taxon>Rhodymeniophycidae</taxon>
        <taxon>Gigartinales</taxon>
        <taxon>Gigartinaceae</taxon>
        <taxon>Chondrus</taxon>
    </lineage>
</organism>
<dbReference type="EMBL" id="HG001713">
    <property type="protein sequence ID" value="CDF34993.1"/>
    <property type="molecule type" value="Genomic_DNA"/>
</dbReference>
<reference evidence="2" key="1">
    <citation type="journal article" date="2013" name="Proc. Natl. Acad. Sci. U.S.A.">
        <title>Genome structure and metabolic features in the red seaweed Chondrus crispus shed light on evolution of the Archaeplastida.</title>
        <authorList>
            <person name="Collen J."/>
            <person name="Porcel B."/>
            <person name="Carre W."/>
            <person name="Ball S.G."/>
            <person name="Chaparro C."/>
            <person name="Tonon T."/>
            <person name="Barbeyron T."/>
            <person name="Michel G."/>
            <person name="Noel B."/>
            <person name="Valentin K."/>
            <person name="Elias M."/>
            <person name="Artiguenave F."/>
            <person name="Arun A."/>
            <person name="Aury J.M."/>
            <person name="Barbosa-Neto J.F."/>
            <person name="Bothwell J.H."/>
            <person name="Bouget F.Y."/>
            <person name="Brillet L."/>
            <person name="Cabello-Hurtado F."/>
            <person name="Capella-Gutierrez S."/>
            <person name="Charrier B."/>
            <person name="Cladiere L."/>
            <person name="Cock J.M."/>
            <person name="Coelho S.M."/>
            <person name="Colleoni C."/>
            <person name="Czjzek M."/>
            <person name="Da Silva C."/>
            <person name="Delage L."/>
            <person name="Denoeud F."/>
            <person name="Deschamps P."/>
            <person name="Dittami S.M."/>
            <person name="Gabaldon T."/>
            <person name="Gachon C.M."/>
            <person name="Groisillier A."/>
            <person name="Herve C."/>
            <person name="Jabbari K."/>
            <person name="Katinka M."/>
            <person name="Kloareg B."/>
            <person name="Kowalczyk N."/>
            <person name="Labadie K."/>
            <person name="Leblanc C."/>
            <person name="Lopez P.J."/>
            <person name="McLachlan D.H."/>
            <person name="Meslet-Cladiere L."/>
            <person name="Moustafa A."/>
            <person name="Nehr Z."/>
            <person name="Nyvall Collen P."/>
            <person name="Panaud O."/>
            <person name="Partensky F."/>
            <person name="Poulain J."/>
            <person name="Rensing S.A."/>
            <person name="Rousvoal S."/>
            <person name="Samson G."/>
            <person name="Symeonidi A."/>
            <person name="Weissenbach J."/>
            <person name="Zambounis A."/>
            <person name="Wincker P."/>
            <person name="Boyen C."/>
        </authorList>
    </citation>
    <scope>NUCLEOTIDE SEQUENCE [LARGE SCALE GENOMIC DNA]</scope>
    <source>
        <strain evidence="2">cv. Stackhouse</strain>
    </source>
</reference>
<evidence type="ECO:0000313" key="2">
    <source>
        <dbReference type="Proteomes" id="UP000012073"/>
    </source>
</evidence>
<protein>
    <submittedName>
        <fullName evidence="1">Uncharacterized protein</fullName>
    </submittedName>
</protein>
<evidence type="ECO:0000313" key="1">
    <source>
        <dbReference type="EMBL" id="CDF34993.1"/>
    </source>
</evidence>
<proteinExistence type="predicted"/>
<sequence>MWQRVKARAEHITKSEELLVRDMCAVEGVGLVVARQRSLFVFRGLLEAEQKAVQNQAHLLLDRGRLKSAKVGFFLASHGLCQVLAAQYNLEGKDSTAKSELKFMLSIVMSFSGVETDIPLTDRLAQRYCTEMDEEMSSSDFKSAIQSLSSALQPGAPLLNFLQTFSEVDLLLVAAEQASNALPVSSMFASGRSWLMKTHSSSYWLTDSWIGKSSKESQSGPEQAAWRSEKAYAFFLTASQWSLKGKEVSDLDVGCAVQLAGLTPDEVNVSDALEDGEDVIMAGTARPEPLGPSISKFRAHLGFWLLERAVRMLESSGASQSAAAASLEAMQLAPDTNRYEMMRASAFTRFLDAGSVEHALNAILKDPFPGDPNAGASSLESNALRDTVGLLVDAVADKGTLNWLAECNLPEPLGVLCGLALQRRARASEAFNVRYVLDGIHFKSGDQMVESQTTEGLKRPVNGYEQLYSWHILRDDVSSAATSVLEWGERLSAEGLSTIRKCFVTESPNLSTESKLKILLEWAKTKCEALGYALAAAQLEPPHRRFIARSRFSFMAGAGNERKGLVSESWVSRRLLLAHAQSKVLTRMVSDENSSDTRVQFVQFVTSADSVLLLPQVEGVRWVISMLSERASYENMLLLAELASAWREEVGDRLLTDVVKMAAAKASDQSLTSFSYPELDDLLGAIVSNGGEVEGCRNWNLIALESALSSSAGAVACPQWLVDAAAWGSEAFAQGTSTKAQLFSGQRRGDAAGVVRTLLRNRRPVDAAKALMVGLNSVQRNSEGADSMERFYVPYSAIDATMEMLAQCADDYPDAGLYRKRLGELTTKHITKMGERARVGAGDSMEVEAM</sequence>
<name>R7QB75_CHOCR</name>
<gene>
    <name evidence="1" type="ORF">CHC_T00003323001</name>
</gene>